<feature type="domain" description="Oxidoreductase molybdopterin-binding" evidence="5">
    <location>
        <begin position="93"/>
        <end position="271"/>
    </location>
</feature>
<dbReference type="Pfam" id="PF00174">
    <property type="entry name" value="Oxidored_molyb"/>
    <property type="match status" value="1"/>
</dbReference>
<dbReference type="InterPro" id="IPR014756">
    <property type="entry name" value="Ig_E-set"/>
</dbReference>
<keyword evidence="3" id="KW-0479">Metal-binding</keyword>
<evidence type="ECO:0000313" key="7">
    <source>
        <dbReference type="EMBL" id="GII92367.1"/>
    </source>
</evidence>
<dbReference type="InterPro" id="IPR005066">
    <property type="entry name" value="MoCF_OxRdtse_dimer"/>
</dbReference>
<dbReference type="InterPro" id="IPR036374">
    <property type="entry name" value="OxRdtase_Mopterin-bd_sf"/>
</dbReference>
<dbReference type="GO" id="GO:0030151">
    <property type="term" value="F:molybdenum ion binding"/>
    <property type="evidence" value="ECO:0007669"/>
    <property type="project" value="InterPro"/>
</dbReference>
<comment type="cofactor">
    <cofactor evidence="1">
        <name>Mo-molybdopterin</name>
        <dbReference type="ChEBI" id="CHEBI:71302"/>
    </cofactor>
</comment>
<dbReference type="Gene3D" id="3.90.420.10">
    <property type="entry name" value="Oxidoreductase, molybdopterin-binding domain"/>
    <property type="match status" value="1"/>
</dbReference>
<proteinExistence type="predicted"/>
<reference evidence="7" key="1">
    <citation type="submission" date="2021-01" db="EMBL/GenBank/DDBJ databases">
        <title>Whole genome shotgun sequence of Sinosporangium siamense NBRC 109515.</title>
        <authorList>
            <person name="Komaki H."/>
            <person name="Tamura T."/>
        </authorList>
    </citation>
    <scope>NUCLEOTIDE SEQUENCE</scope>
    <source>
        <strain evidence="7">NBRC 109515</strain>
    </source>
</reference>
<dbReference type="Pfam" id="PF03404">
    <property type="entry name" value="Mo-co_dimer"/>
    <property type="match status" value="1"/>
</dbReference>
<dbReference type="GO" id="GO:0008482">
    <property type="term" value="F:sulfite oxidase activity"/>
    <property type="evidence" value="ECO:0007669"/>
    <property type="project" value="TreeGrafter"/>
</dbReference>
<protein>
    <submittedName>
        <fullName evidence="7">Sulfite oxidase</fullName>
    </submittedName>
</protein>
<dbReference type="PANTHER" id="PTHR19372:SF7">
    <property type="entry name" value="SULFITE OXIDASE, MITOCHONDRIAL"/>
    <property type="match status" value="1"/>
</dbReference>
<dbReference type="Proteomes" id="UP000606172">
    <property type="component" value="Unassembled WGS sequence"/>
</dbReference>
<evidence type="ECO:0000256" key="1">
    <source>
        <dbReference type="ARBA" id="ARBA00001924"/>
    </source>
</evidence>
<dbReference type="Gene3D" id="2.60.40.650">
    <property type="match status" value="1"/>
</dbReference>
<evidence type="ECO:0000256" key="4">
    <source>
        <dbReference type="ARBA" id="ARBA00023002"/>
    </source>
</evidence>
<dbReference type="GO" id="GO:0043546">
    <property type="term" value="F:molybdopterin cofactor binding"/>
    <property type="evidence" value="ECO:0007669"/>
    <property type="project" value="TreeGrafter"/>
</dbReference>
<dbReference type="EMBL" id="BOOW01000015">
    <property type="protein sequence ID" value="GII92367.1"/>
    <property type="molecule type" value="Genomic_DNA"/>
</dbReference>
<organism evidence="7 8">
    <name type="scientific">Sinosporangium siamense</name>
    <dbReference type="NCBI Taxonomy" id="1367973"/>
    <lineage>
        <taxon>Bacteria</taxon>
        <taxon>Bacillati</taxon>
        <taxon>Actinomycetota</taxon>
        <taxon>Actinomycetes</taxon>
        <taxon>Streptosporangiales</taxon>
        <taxon>Streptosporangiaceae</taxon>
        <taxon>Sinosporangium</taxon>
    </lineage>
</organism>
<feature type="domain" description="Moybdenum cofactor oxidoreductase dimerisation" evidence="6">
    <location>
        <begin position="313"/>
        <end position="402"/>
    </location>
</feature>
<evidence type="ECO:0000256" key="2">
    <source>
        <dbReference type="ARBA" id="ARBA00022505"/>
    </source>
</evidence>
<dbReference type="RefSeq" id="WP_204025142.1">
    <property type="nucleotide sequence ID" value="NZ_BOOW01000015.1"/>
</dbReference>
<gene>
    <name evidence="7" type="ORF">Ssi02_25980</name>
</gene>
<sequence length="409" mass="45308">MDLDDLTSEAVYDQVRMEGWLTARNAGPGMLCALGDVPPLMRHVPRARRAGPIVKPLPPELFIRHGTSAEMRWEAMCGQGYHVPNDRFFVRNHTCTPIIDVGSWRLRLHGDGLAAPRDFTYADLRAMPSTTLDAGIECAGNGRALFATQQNQEVHGTPWRLGGIGVARWKGVRLAEVLERAGMLDRALDLLPRGLDPDYVEEGVNLGPVRRPLPVAKAIKDVILAYDMNGEPLPADHGFPVRLVVPGWSGISSIKWVGDIEVSARPLLSPWSTRFYRMFGPDFPPEGGKPVTSQVVKSAFELAWGAAFAAGRRHVLRGRSWSGDGHITNVEVSVDGGRSWQRALRHGPRLAPAWTRWHVEWFPTRLGPYMLMARATDITGKTQPETAVFNTQGYLFDAVVRHPVNVTAW</sequence>
<accession>A0A919RFD3</accession>
<keyword evidence="8" id="KW-1185">Reference proteome</keyword>
<keyword evidence="2" id="KW-0500">Molybdenum</keyword>
<evidence type="ECO:0000259" key="5">
    <source>
        <dbReference type="Pfam" id="PF00174"/>
    </source>
</evidence>
<evidence type="ECO:0000256" key="3">
    <source>
        <dbReference type="ARBA" id="ARBA00022723"/>
    </source>
</evidence>
<evidence type="ECO:0000259" key="6">
    <source>
        <dbReference type="Pfam" id="PF03404"/>
    </source>
</evidence>
<evidence type="ECO:0000313" key="8">
    <source>
        <dbReference type="Proteomes" id="UP000606172"/>
    </source>
</evidence>
<name>A0A919RFD3_9ACTN</name>
<dbReference type="GO" id="GO:0020037">
    <property type="term" value="F:heme binding"/>
    <property type="evidence" value="ECO:0007669"/>
    <property type="project" value="TreeGrafter"/>
</dbReference>
<dbReference type="GO" id="GO:0006790">
    <property type="term" value="P:sulfur compound metabolic process"/>
    <property type="evidence" value="ECO:0007669"/>
    <property type="project" value="TreeGrafter"/>
</dbReference>
<comment type="caution">
    <text evidence="7">The sequence shown here is derived from an EMBL/GenBank/DDBJ whole genome shotgun (WGS) entry which is preliminary data.</text>
</comment>
<dbReference type="AlphaFoldDB" id="A0A919RFD3"/>
<dbReference type="CDD" id="cd02110">
    <property type="entry name" value="SO_family_Moco_dimer"/>
    <property type="match status" value="1"/>
</dbReference>
<dbReference type="InterPro" id="IPR000572">
    <property type="entry name" value="OxRdtase_Mopterin-bd_dom"/>
</dbReference>
<keyword evidence="4" id="KW-0560">Oxidoreductase</keyword>
<dbReference type="InterPro" id="IPR008335">
    <property type="entry name" value="Mopterin_OxRdtase_euk"/>
</dbReference>
<dbReference type="SUPFAM" id="SSF81296">
    <property type="entry name" value="E set domains"/>
    <property type="match status" value="1"/>
</dbReference>
<dbReference type="SUPFAM" id="SSF56524">
    <property type="entry name" value="Oxidoreductase molybdopterin-binding domain"/>
    <property type="match status" value="1"/>
</dbReference>
<dbReference type="PRINTS" id="PR00407">
    <property type="entry name" value="EUMOPTERIN"/>
</dbReference>
<dbReference type="PANTHER" id="PTHR19372">
    <property type="entry name" value="SULFITE REDUCTASE"/>
    <property type="match status" value="1"/>
</dbReference>